<dbReference type="EMBL" id="BMTF01000026">
    <property type="protein sequence ID" value="GGV93929.1"/>
    <property type="molecule type" value="Genomic_DNA"/>
</dbReference>
<comment type="caution">
    <text evidence="1">The sequence shown here is derived from an EMBL/GenBank/DDBJ whole genome shotgun (WGS) entry which is preliminary data.</text>
</comment>
<reference evidence="2" key="1">
    <citation type="journal article" date="2019" name="Int. J. Syst. Evol. Microbiol.">
        <title>The Global Catalogue of Microorganisms (GCM) 10K type strain sequencing project: providing services to taxonomists for standard genome sequencing and annotation.</title>
        <authorList>
            <consortium name="The Broad Institute Genomics Platform"/>
            <consortium name="The Broad Institute Genome Sequencing Center for Infectious Disease"/>
            <person name="Wu L."/>
            <person name="Ma J."/>
        </authorList>
    </citation>
    <scope>NUCLEOTIDE SEQUENCE [LARGE SCALE GENOMIC DNA]</scope>
    <source>
        <strain evidence="2">JCM 4376</strain>
    </source>
</reference>
<keyword evidence="2" id="KW-1185">Reference proteome</keyword>
<organism evidence="1 2">
    <name type="scientific">Streptomyces gelaticus</name>
    <dbReference type="NCBI Taxonomy" id="285446"/>
    <lineage>
        <taxon>Bacteria</taxon>
        <taxon>Bacillati</taxon>
        <taxon>Actinomycetota</taxon>
        <taxon>Actinomycetes</taxon>
        <taxon>Kitasatosporales</taxon>
        <taxon>Streptomycetaceae</taxon>
        <taxon>Streptomyces</taxon>
    </lineage>
</organism>
<sequence length="98" mass="10869">MIDADAIRLADGDTAPPLAQLAERGDITWHQAHQRADQFLAHRQEAVHRARQALQLIAENWAAIPDLAAQPDTLFARDIFEGLAPEARSLAQRLITLI</sequence>
<gene>
    <name evidence="1" type="ORF">GCM10015535_57880</name>
</gene>
<accession>A0ABQ2W9M5</accession>
<evidence type="ECO:0000313" key="2">
    <source>
        <dbReference type="Proteomes" id="UP000660675"/>
    </source>
</evidence>
<evidence type="ECO:0000313" key="1">
    <source>
        <dbReference type="EMBL" id="GGV93929.1"/>
    </source>
</evidence>
<protein>
    <submittedName>
        <fullName evidence="1">Uncharacterized protein</fullName>
    </submittedName>
</protein>
<dbReference type="Proteomes" id="UP000660675">
    <property type="component" value="Unassembled WGS sequence"/>
</dbReference>
<proteinExistence type="predicted"/>
<name>A0ABQ2W9M5_9ACTN</name>